<dbReference type="SUPFAM" id="SSF51391">
    <property type="entry name" value="Thiamin phosphate synthase"/>
    <property type="match status" value="1"/>
</dbReference>
<dbReference type="OrthoDB" id="7159061at2"/>
<dbReference type="GO" id="GO:0009228">
    <property type="term" value="P:thiamine biosynthetic process"/>
    <property type="evidence" value="ECO:0007669"/>
    <property type="project" value="UniProtKB-KW"/>
</dbReference>
<evidence type="ECO:0000256" key="1">
    <source>
        <dbReference type="ARBA" id="ARBA00004948"/>
    </source>
</evidence>
<dbReference type="InterPro" id="IPR013785">
    <property type="entry name" value="Aldolase_TIM"/>
</dbReference>
<protein>
    <submittedName>
        <fullName evidence="4">Thiamine monophosphate synthase</fullName>
    </submittedName>
</protein>
<evidence type="ECO:0000259" key="3">
    <source>
        <dbReference type="Pfam" id="PF02581"/>
    </source>
</evidence>
<name>V4RK91_9HYPH</name>
<dbReference type="EMBL" id="AWXZ01000038">
    <property type="protein sequence ID" value="ESR23675.1"/>
    <property type="molecule type" value="Genomic_DNA"/>
</dbReference>
<dbReference type="InterPro" id="IPR022998">
    <property type="entry name" value="ThiamineP_synth_TenI"/>
</dbReference>
<dbReference type="GO" id="GO:0005737">
    <property type="term" value="C:cytoplasm"/>
    <property type="evidence" value="ECO:0007669"/>
    <property type="project" value="TreeGrafter"/>
</dbReference>
<dbReference type="Proteomes" id="UP000017819">
    <property type="component" value="Unassembled WGS sequence"/>
</dbReference>
<organism evidence="4 5">
    <name type="scientific">Lutibaculum baratangense AMV1</name>
    <dbReference type="NCBI Taxonomy" id="631454"/>
    <lineage>
        <taxon>Bacteria</taxon>
        <taxon>Pseudomonadati</taxon>
        <taxon>Pseudomonadota</taxon>
        <taxon>Alphaproteobacteria</taxon>
        <taxon>Hyphomicrobiales</taxon>
        <taxon>Tepidamorphaceae</taxon>
        <taxon>Lutibaculum</taxon>
    </lineage>
</organism>
<comment type="caution">
    <text evidence="4">The sequence shown here is derived from an EMBL/GenBank/DDBJ whole genome shotgun (WGS) entry which is preliminary data.</text>
</comment>
<dbReference type="InterPro" id="IPR036206">
    <property type="entry name" value="ThiamineP_synth_sf"/>
</dbReference>
<dbReference type="PANTHER" id="PTHR20857:SF23">
    <property type="entry name" value="THIAMINE BIOSYNTHETIC BIFUNCTIONAL ENZYME"/>
    <property type="match status" value="1"/>
</dbReference>
<sequence length="210" mass="22328">MNDAATRLVLVTPRQFDPQTFAPRLAAALKSADVAAVILDLDTEDTQAWRTAAEVLRPLAHEAGAPLLLRSRADLVRELGVDGVHVSGDAKAVAAAGKALKPDLIVGAGDCTMRHAAMTIGETSPDYVFLGRLGPEDVGAAPSLVEWWIELFEVPCVAMAAEDWGDVDRLVRAKADFIALRDLVWADAKGPEAALERARALMPGQRVSAA</sequence>
<dbReference type="eggNOG" id="COG0352">
    <property type="taxonomic scope" value="Bacteria"/>
</dbReference>
<keyword evidence="2" id="KW-0784">Thiamine biosynthesis</keyword>
<dbReference type="AlphaFoldDB" id="V4RK91"/>
<proteinExistence type="predicted"/>
<gene>
    <name evidence="4" type="ORF">N177_2905</name>
</gene>
<evidence type="ECO:0000256" key="2">
    <source>
        <dbReference type="ARBA" id="ARBA00022977"/>
    </source>
</evidence>
<evidence type="ECO:0000313" key="4">
    <source>
        <dbReference type="EMBL" id="ESR23675.1"/>
    </source>
</evidence>
<dbReference type="CDD" id="cd00564">
    <property type="entry name" value="TMP_TenI"/>
    <property type="match status" value="1"/>
</dbReference>
<feature type="domain" description="Thiamine phosphate synthase/TenI" evidence="3">
    <location>
        <begin position="8"/>
        <end position="180"/>
    </location>
</feature>
<dbReference type="RefSeq" id="WP_023433028.1">
    <property type="nucleotide sequence ID" value="NZ_AWXZ01000038.1"/>
</dbReference>
<dbReference type="Gene3D" id="3.20.20.70">
    <property type="entry name" value="Aldolase class I"/>
    <property type="match status" value="1"/>
</dbReference>
<evidence type="ECO:0000313" key="5">
    <source>
        <dbReference type="Proteomes" id="UP000017819"/>
    </source>
</evidence>
<dbReference type="PATRIC" id="fig|631454.5.peg.2868"/>
<dbReference type="Pfam" id="PF02581">
    <property type="entry name" value="TMP-TENI"/>
    <property type="match status" value="1"/>
</dbReference>
<dbReference type="GO" id="GO:0004789">
    <property type="term" value="F:thiamine-phosphate diphosphorylase activity"/>
    <property type="evidence" value="ECO:0007669"/>
    <property type="project" value="TreeGrafter"/>
</dbReference>
<dbReference type="STRING" id="631454.N177_2905"/>
<accession>V4RK91</accession>
<keyword evidence="5" id="KW-1185">Reference proteome</keyword>
<dbReference type="PANTHER" id="PTHR20857">
    <property type="entry name" value="THIAMINE-PHOSPHATE PYROPHOSPHORYLASE"/>
    <property type="match status" value="1"/>
</dbReference>
<reference evidence="4 5" key="1">
    <citation type="journal article" date="2014" name="Genome Announc.">
        <title>Draft Genome Sequence of Lutibaculum baratangense Strain AMV1T, Isolated from a Mud Volcano in Andamans, India.</title>
        <authorList>
            <person name="Singh A."/>
            <person name="Sreenivas A."/>
            <person name="Sathyanarayana Reddy G."/>
            <person name="Pinnaka A.K."/>
            <person name="Shivaji S."/>
        </authorList>
    </citation>
    <scope>NUCLEOTIDE SEQUENCE [LARGE SCALE GENOMIC DNA]</scope>
    <source>
        <strain evidence="4 5">AMV1</strain>
    </source>
</reference>
<comment type="pathway">
    <text evidence="1">Cofactor biosynthesis; thiamine diphosphate biosynthesis.</text>
</comment>